<dbReference type="InterPro" id="IPR036291">
    <property type="entry name" value="NAD(P)-bd_dom_sf"/>
</dbReference>
<evidence type="ECO:0000313" key="2">
    <source>
        <dbReference type="EMBL" id="MBP2070620.1"/>
    </source>
</evidence>
<organism evidence="2 3">
    <name type="scientific">Thermoanaerobacterium butyriciformans</name>
    <dbReference type="NCBI Taxonomy" id="1702242"/>
    <lineage>
        <taxon>Bacteria</taxon>
        <taxon>Bacillati</taxon>
        <taxon>Bacillota</taxon>
        <taxon>Clostridia</taxon>
        <taxon>Thermoanaerobacterales</taxon>
        <taxon>Thermoanaerobacteraceae</taxon>
        <taxon>Thermoanaerobacterium</taxon>
    </lineage>
</organism>
<dbReference type="EMBL" id="JAGGLT010000001">
    <property type="protein sequence ID" value="MBP2070620.1"/>
    <property type="molecule type" value="Genomic_DNA"/>
</dbReference>
<dbReference type="Gene3D" id="3.40.50.720">
    <property type="entry name" value="NAD(P)-binding Rossmann-like Domain"/>
    <property type="match status" value="1"/>
</dbReference>
<reference evidence="2" key="1">
    <citation type="submission" date="2021-03" db="EMBL/GenBank/DDBJ databases">
        <title>Genomic Encyclopedia of Type Strains, Phase IV (KMG-IV): sequencing the most valuable type-strain genomes for metagenomic binning, comparative biology and taxonomic classification.</title>
        <authorList>
            <person name="Goeker M."/>
        </authorList>
    </citation>
    <scope>NUCLEOTIDE SEQUENCE</scope>
    <source>
        <strain evidence="2">DSM 101588</strain>
    </source>
</reference>
<comment type="caution">
    <text evidence="2">The sequence shown here is derived from an EMBL/GenBank/DDBJ whole genome shotgun (WGS) entry which is preliminary data.</text>
</comment>
<evidence type="ECO:0000259" key="1">
    <source>
        <dbReference type="Pfam" id="PF01370"/>
    </source>
</evidence>
<proteinExistence type="predicted"/>
<feature type="domain" description="NAD-dependent epimerase/dehydratase" evidence="1">
    <location>
        <begin position="6"/>
        <end position="232"/>
    </location>
</feature>
<keyword evidence="2" id="KW-0560">Oxidoreductase</keyword>
<dbReference type="PANTHER" id="PTHR48079:SF6">
    <property type="entry name" value="NAD(P)-BINDING DOMAIN-CONTAINING PROTEIN-RELATED"/>
    <property type="match status" value="1"/>
</dbReference>
<dbReference type="Proteomes" id="UP001166402">
    <property type="component" value="Unassembled WGS sequence"/>
</dbReference>
<dbReference type="RefSeq" id="WP_209452622.1">
    <property type="nucleotide sequence ID" value="NZ_JAGGLT010000001.1"/>
</dbReference>
<dbReference type="InterPro" id="IPR051783">
    <property type="entry name" value="NAD(P)-dependent_oxidoreduct"/>
</dbReference>
<evidence type="ECO:0000313" key="3">
    <source>
        <dbReference type="Proteomes" id="UP001166402"/>
    </source>
</evidence>
<gene>
    <name evidence="2" type="ORF">J2Z80_000118</name>
</gene>
<protein>
    <submittedName>
        <fullName evidence="2">Dihydroflavonol-4-reductase</fullName>
        <ecNumber evidence="2">1.1.1.219</ecNumber>
    </submittedName>
</protein>
<accession>A0ABS4NAE6</accession>
<dbReference type="GO" id="GO:0045552">
    <property type="term" value="F:dihydroflavanol 4-reductase activity"/>
    <property type="evidence" value="ECO:0007669"/>
    <property type="project" value="UniProtKB-EC"/>
</dbReference>
<dbReference type="InterPro" id="IPR001509">
    <property type="entry name" value="Epimerase_deHydtase"/>
</dbReference>
<dbReference type="SUPFAM" id="SSF51735">
    <property type="entry name" value="NAD(P)-binding Rossmann-fold domains"/>
    <property type="match status" value="1"/>
</dbReference>
<name>A0ABS4NAE6_9THEO</name>
<dbReference type="EC" id="1.1.1.219" evidence="2"/>
<dbReference type="PANTHER" id="PTHR48079">
    <property type="entry name" value="PROTEIN YEEZ"/>
    <property type="match status" value="1"/>
</dbReference>
<keyword evidence="3" id="KW-1185">Reference proteome</keyword>
<dbReference type="Pfam" id="PF01370">
    <property type="entry name" value="Epimerase"/>
    <property type="match status" value="1"/>
</dbReference>
<sequence length="335" mass="36973">MNRIYLLTGATGLLGSNISRRLIERGETVRALVLKDDPAIKYVPSGTQVVMGDVLDIPSLEEFFNVPDELEIVVIHSASIVTLDPNPNKKVWAVNVHGTQNIINMCLKYHVKKLVYISSTGAIPELPGNQPIREVDHFTTKGLVGYYSVTKAEASQLVLDAVKKYPQLDASIVHPSGICGPNDYAFGPVSSVIIQYAKGELTAAIEGYFNSVDVRDLADGVIACCDKGRRGECYIMANCLVSMKEMFEILNRALGINRKITILSVPVARLIAKIMAIGSKITGKPPKLTDFAIYNLTRNNNFDYSKAEKELGYKCRPFEDTIFDEVQWLKAEGKI</sequence>